<dbReference type="SUPFAM" id="SSF53271">
    <property type="entry name" value="PRTase-like"/>
    <property type="match status" value="1"/>
</dbReference>
<feature type="domain" description="Phosphoribosyltransferase" evidence="3">
    <location>
        <begin position="29"/>
        <end position="158"/>
    </location>
</feature>
<proteinExistence type="predicted"/>
<dbReference type="Proteomes" id="UP000034525">
    <property type="component" value="Unassembled WGS sequence"/>
</dbReference>
<keyword evidence="1 4" id="KW-0328">Glycosyltransferase</keyword>
<dbReference type="Gene3D" id="3.40.50.2020">
    <property type="match status" value="1"/>
</dbReference>
<dbReference type="InterPro" id="IPR029057">
    <property type="entry name" value="PRTase-like"/>
</dbReference>
<gene>
    <name evidence="4" type="ORF">UW47_C0008G0037</name>
</gene>
<accession>A0A837I929</accession>
<evidence type="ECO:0000313" key="5">
    <source>
        <dbReference type="Proteomes" id="UP000034525"/>
    </source>
</evidence>
<dbReference type="EMBL" id="LCIL01000008">
    <property type="protein sequence ID" value="KKT54238.1"/>
    <property type="molecule type" value="Genomic_DNA"/>
</dbReference>
<comment type="caution">
    <text evidence="4">The sequence shown here is derived from an EMBL/GenBank/DDBJ whole genome shotgun (WGS) entry which is preliminary data.</text>
</comment>
<organism evidence="4 5">
    <name type="scientific">Candidatus Woesebacteria bacterium GW2011_GWA1_44_23</name>
    <dbReference type="NCBI Taxonomy" id="1618558"/>
    <lineage>
        <taxon>Bacteria</taxon>
        <taxon>Candidatus Woeseibacteriota</taxon>
    </lineage>
</organism>
<keyword evidence="2 4" id="KW-0808">Transferase</keyword>
<dbReference type="CDD" id="cd06223">
    <property type="entry name" value="PRTases_typeI"/>
    <property type="match status" value="1"/>
</dbReference>
<dbReference type="InterPro" id="IPR000836">
    <property type="entry name" value="PRTase_dom"/>
</dbReference>
<dbReference type="AlphaFoldDB" id="A0A837I929"/>
<evidence type="ECO:0000256" key="1">
    <source>
        <dbReference type="ARBA" id="ARBA00022676"/>
    </source>
</evidence>
<dbReference type="Pfam" id="PF00156">
    <property type="entry name" value="Pribosyltran"/>
    <property type="match status" value="1"/>
</dbReference>
<evidence type="ECO:0000259" key="3">
    <source>
        <dbReference type="Pfam" id="PF00156"/>
    </source>
</evidence>
<dbReference type="GO" id="GO:0016757">
    <property type="term" value="F:glycosyltransferase activity"/>
    <property type="evidence" value="ECO:0007669"/>
    <property type="project" value="UniProtKB-KW"/>
</dbReference>
<name>A0A837I929_9BACT</name>
<dbReference type="PANTHER" id="PTHR43363:SF1">
    <property type="entry name" value="HYPOXANTHINE-GUANINE PHOSPHORIBOSYLTRANSFERASE"/>
    <property type="match status" value="1"/>
</dbReference>
<protein>
    <submittedName>
        <fullName evidence="4">Phosphoribosyltransferase</fullName>
    </submittedName>
</protein>
<dbReference type="PANTHER" id="PTHR43363">
    <property type="entry name" value="HYPOXANTHINE PHOSPHORIBOSYLTRANSFERASE"/>
    <property type="match status" value="1"/>
</dbReference>
<evidence type="ECO:0000256" key="2">
    <source>
        <dbReference type="ARBA" id="ARBA00022679"/>
    </source>
</evidence>
<reference evidence="4 5" key="1">
    <citation type="journal article" date="2015" name="Nature">
        <title>rRNA introns, odd ribosomes, and small enigmatic genomes across a large radiation of phyla.</title>
        <authorList>
            <person name="Brown C.T."/>
            <person name="Hug L.A."/>
            <person name="Thomas B.C."/>
            <person name="Sharon I."/>
            <person name="Castelle C.J."/>
            <person name="Singh A."/>
            <person name="Wilkins M.J."/>
            <person name="Williams K.H."/>
            <person name="Banfield J.F."/>
        </authorList>
    </citation>
    <scope>NUCLEOTIDE SEQUENCE [LARGE SCALE GENOMIC DNA]</scope>
</reference>
<sequence>MVEQDKRYKEYPYKEKVGIRPVSWEVFHRLCKGLVQNIAKYDPDVIVGNGRGGLMAATLVSHMLQKDLFPIRISRRENNVIKHERPVWSVLPAKDLKRKKVLVVDEICDTGETLNMITSKCWEMKPADVKTAVLYSRVKGQGIPDYIGVITEELIVNIWDSEIFDQAAKKFKFHPDYITGFQMQSLEIDDAFQLKIKPIKIAKGQVENK</sequence>
<evidence type="ECO:0000313" key="4">
    <source>
        <dbReference type="EMBL" id="KKT54238.1"/>
    </source>
</evidence>